<dbReference type="InterPro" id="IPR045701">
    <property type="entry name" value="DUF6059"/>
</dbReference>
<organism evidence="2 3">
    <name type="scientific">Streptomyces xinghaiensis</name>
    <dbReference type="NCBI Taxonomy" id="1038928"/>
    <lineage>
        <taxon>Bacteria</taxon>
        <taxon>Bacillati</taxon>
        <taxon>Actinomycetota</taxon>
        <taxon>Actinomycetes</taxon>
        <taxon>Kitasatosporales</taxon>
        <taxon>Streptomycetaceae</taxon>
        <taxon>Streptomyces</taxon>
    </lineage>
</organism>
<comment type="caution">
    <text evidence="2">The sequence shown here is derived from an EMBL/GenBank/DDBJ whole genome shotgun (WGS) entry which is preliminary data.</text>
</comment>
<dbReference type="EMBL" id="JNAD02000002">
    <property type="protein sequence ID" value="RKM97995.1"/>
    <property type="molecule type" value="Genomic_DNA"/>
</dbReference>
<keyword evidence="3" id="KW-1185">Reference proteome</keyword>
<dbReference type="AlphaFoldDB" id="A0A3R7HL54"/>
<reference evidence="2 3" key="1">
    <citation type="journal article" date="2014" name="Genome Announc.">
        <title>Draft Genome Sequence of Streptomyces fradiae ATCC 19609, a Strain Highly Sensitive to Antibiotics.</title>
        <authorList>
            <person name="Bekker O.B."/>
            <person name="Klimina K.M."/>
            <person name="Vatlin A.A."/>
            <person name="Zakharevich N.V."/>
            <person name="Kasianov A.S."/>
            <person name="Danilenko V.N."/>
        </authorList>
    </citation>
    <scope>NUCLEOTIDE SEQUENCE [LARGE SCALE GENOMIC DNA]</scope>
    <source>
        <strain evidence="2 3">ATCC 19609</strain>
    </source>
</reference>
<dbReference type="Pfam" id="PF19534">
    <property type="entry name" value="DUF6059"/>
    <property type="match status" value="1"/>
</dbReference>
<sequence>MRTERGRAARRIGRALRRAAAAVTDAVIGAGCLWMPPLPLDPPPEADRRHPATETRQPVAGPLRAGPPAAHPERLRPDLPLTATERALARQLASGAGPSDGIP</sequence>
<protein>
    <submittedName>
        <fullName evidence="2">Uncharacterized protein</fullName>
    </submittedName>
</protein>
<proteinExistence type="predicted"/>
<gene>
    <name evidence="2" type="ORF">SFRA_005515</name>
</gene>
<evidence type="ECO:0000313" key="3">
    <source>
        <dbReference type="Proteomes" id="UP000028058"/>
    </source>
</evidence>
<dbReference type="OrthoDB" id="3402695at2"/>
<evidence type="ECO:0000256" key="1">
    <source>
        <dbReference type="SAM" id="MobiDB-lite"/>
    </source>
</evidence>
<dbReference type="RefSeq" id="WP_043461714.1">
    <property type="nucleotide sequence ID" value="NZ_CP134822.1"/>
</dbReference>
<accession>A0A3R7HL54</accession>
<feature type="region of interest" description="Disordered" evidence="1">
    <location>
        <begin position="38"/>
        <end position="80"/>
    </location>
</feature>
<evidence type="ECO:0000313" key="2">
    <source>
        <dbReference type="EMBL" id="RKM97995.1"/>
    </source>
</evidence>
<dbReference type="Proteomes" id="UP000028058">
    <property type="component" value="Unassembled WGS sequence"/>
</dbReference>
<name>A0A3R7HL54_9ACTN</name>